<organism evidence="3 4">
    <name type="scientific">Candidatus Magasanikbacteria bacterium CG_4_10_14_0_2_um_filter_41_10</name>
    <dbReference type="NCBI Taxonomy" id="1974638"/>
    <lineage>
        <taxon>Bacteria</taxon>
        <taxon>Candidatus Magasanikiibacteriota</taxon>
    </lineage>
</organism>
<dbReference type="EMBL" id="PFPJ01000064">
    <property type="protein sequence ID" value="PIZ92928.1"/>
    <property type="molecule type" value="Genomic_DNA"/>
</dbReference>
<comment type="caution">
    <text evidence="3">The sequence shown here is derived from an EMBL/GenBank/DDBJ whole genome shotgun (WGS) entry which is preliminary data.</text>
</comment>
<dbReference type="Gene3D" id="3.90.550.10">
    <property type="entry name" value="Spore Coat Polysaccharide Biosynthesis Protein SpsA, Chain A"/>
    <property type="match status" value="1"/>
</dbReference>
<dbReference type="InterPro" id="IPR029044">
    <property type="entry name" value="Nucleotide-diphossugar_trans"/>
</dbReference>
<dbReference type="InterPro" id="IPR001173">
    <property type="entry name" value="Glyco_trans_2-like"/>
</dbReference>
<feature type="transmembrane region" description="Helical" evidence="1">
    <location>
        <begin position="206"/>
        <end position="225"/>
    </location>
</feature>
<gene>
    <name evidence="3" type="ORF">COX82_03620</name>
</gene>
<keyword evidence="1" id="KW-1133">Transmembrane helix</keyword>
<reference evidence="4" key="1">
    <citation type="submission" date="2017-09" db="EMBL/GenBank/DDBJ databases">
        <title>Depth-based differentiation of microbial function through sediment-hosted aquifers and enrichment of novel symbionts in the deep terrestrial subsurface.</title>
        <authorList>
            <person name="Probst A.J."/>
            <person name="Ladd B."/>
            <person name="Jarett J.K."/>
            <person name="Geller-Mcgrath D.E."/>
            <person name="Sieber C.M.K."/>
            <person name="Emerson J.B."/>
            <person name="Anantharaman K."/>
            <person name="Thomas B.C."/>
            <person name="Malmstrom R."/>
            <person name="Stieglmeier M."/>
            <person name="Klingl A."/>
            <person name="Woyke T."/>
            <person name="Ryan C.M."/>
            <person name="Banfield J.F."/>
        </authorList>
    </citation>
    <scope>NUCLEOTIDE SEQUENCE [LARGE SCALE GENOMIC DNA]</scope>
</reference>
<evidence type="ECO:0000313" key="4">
    <source>
        <dbReference type="Proteomes" id="UP000228750"/>
    </source>
</evidence>
<keyword evidence="1" id="KW-0472">Membrane</keyword>
<protein>
    <recommendedName>
        <fullName evidence="2">Glycosyltransferase 2-like domain-containing protein</fullName>
    </recommendedName>
</protein>
<dbReference type="SUPFAM" id="SSF53448">
    <property type="entry name" value="Nucleotide-diphospho-sugar transferases"/>
    <property type="match status" value="1"/>
</dbReference>
<proteinExistence type="predicted"/>
<keyword evidence="1" id="KW-0812">Transmembrane</keyword>
<sequence length="279" mass="32735">MKNNNITFVLFTLNEEKRVSYAIRNLISYGDVMIMDAGSTDNTKNIAERLGARFFLRPPSDNLQVETQQNFEFIKKNITTDWVYWGFVDNLVPKSLLEKVVNVIQEEKYIYIFVPLFSYLYGMTDVPMLKSFNPMFFRKDAIDFTDNVMHGMGKFLGKKNQILKLPSSKKYAVRHFSLYDVNKFVRNHLGYANEEAVGKFARGKKFAVWLMLGAMIRYFILYYKYSFRNGAKGLMTALLYAQFRLLVYVKLYEIEHNINLDTIEASFVEAKEKILKEFE</sequence>
<name>A0A2M7V371_9BACT</name>
<feature type="transmembrane region" description="Helical" evidence="1">
    <location>
        <begin position="109"/>
        <end position="129"/>
    </location>
</feature>
<dbReference type="Pfam" id="PF00535">
    <property type="entry name" value="Glycos_transf_2"/>
    <property type="match status" value="1"/>
</dbReference>
<feature type="domain" description="Glycosyltransferase 2-like" evidence="2">
    <location>
        <begin position="9"/>
        <end position="148"/>
    </location>
</feature>
<dbReference type="AlphaFoldDB" id="A0A2M7V371"/>
<dbReference type="Proteomes" id="UP000228750">
    <property type="component" value="Unassembled WGS sequence"/>
</dbReference>
<accession>A0A2M7V371</accession>
<evidence type="ECO:0000256" key="1">
    <source>
        <dbReference type="SAM" id="Phobius"/>
    </source>
</evidence>
<evidence type="ECO:0000313" key="3">
    <source>
        <dbReference type="EMBL" id="PIZ92928.1"/>
    </source>
</evidence>
<evidence type="ECO:0000259" key="2">
    <source>
        <dbReference type="Pfam" id="PF00535"/>
    </source>
</evidence>